<evidence type="ECO:0000256" key="1">
    <source>
        <dbReference type="ARBA" id="ARBA00001938"/>
    </source>
</evidence>
<feature type="compositionally biased region" description="Low complexity" evidence="7">
    <location>
        <begin position="180"/>
        <end position="196"/>
    </location>
</feature>
<dbReference type="RefSeq" id="WP_284913714.1">
    <property type="nucleotide sequence ID" value="NZ_CP126980.1"/>
</dbReference>
<dbReference type="InterPro" id="IPR036625">
    <property type="entry name" value="E3-bd_dom_sf"/>
</dbReference>
<comment type="cofactor">
    <cofactor evidence="1 6">
        <name>(R)-lipoate</name>
        <dbReference type="ChEBI" id="CHEBI:83088"/>
    </cofactor>
</comment>
<evidence type="ECO:0000256" key="2">
    <source>
        <dbReference type="ARBA" id="ARBA00007317"/>
    </source>
</evidence>
<dbReference type="Pfam" id="PF02817">
    <property type="entry name" value="E3_binding"/>
    <property type="match status" value="1"/>
</dbReference>
<evidence type="ECO:0000256" key="5">
    <source>
        <dbReference type="ARBA" id="ARBA00023315"/>
    </source>
</evidence>
<evidence type="ECO:0000313" key="11">
    <source>
        <dbReference type="Proteomes" id="UP001240150"/>
    </source>
</evidence>
<comment type="similarity">
    <text evidence="2 6">Belongs to the 2-oxoacid dehydrogenase family.</text>
</comment>
<dbReference type="PANTHER" id="PTHR43178:SF5">
    <property type="entry name" value="LIPOAMIDE ACYLTRANSFERASE COMPONENT OF BRANCHED-CHAIN ALPHA-KETO ACID DEHYDROGENASE COMPLEX, MITOCHONDRIAL"/>
    <property type="match status" value="1"/>
</dbReference>
<evidence type="ECO:0000313" key="10">
    <source>
        <dbReference type="EMBL" id="WIM92508.1"/>
    </source>
</evidence>
<dbReference type="InterPro" id="IPR023213">
    <property type="entry name" value="CAT-like_dom_sf"/>
</dbReference>
<organism evidence="10 11">
    <name type="scientific">Actinoplanes oblitus</name>
    <dbReference type="NCBI Taxonomy" id="3040509"/>
    <lineage>
        <taxon>Bacteria</taxon>
        <taxon>Bacillati</taxon>
        <taxon>Actinomycetota</taxon>
        <taxon>Actinomycetes</taxon>
        <taxon>Micromonosporales</taxon>
        <taxon>Micromonosporaceae</taxon>
        <taxon>Actinoplanes</taxon>
    </lineage>
</organism>
<dbReference type="CDD" id="cd06849">
    <property type="entry name" value="lipoyl_domain"/>
    <property type="match status" value="1"/>
</dbReference>
<dbReference type="InterPro" id="IPR003016">
    <property type="entry name" value="2-oxoA_DH_lipoyl-BS"/>
</dbReference>
<dbReference type="PROSITE" id="PS00189">
    <property type="entry name" value="LIPOYL"/>
    <property type="match status" value="1"/>
</dbReference>
<dbReference type="InterPro" id="IPR000089">
    <property type="entry name" value="Biotin_lipoyl"/>
</dbReference>
<dbReference type="Proteomes" id="UP001240150">
    <property type="component" value="Chromosome"/>
</dbReference>
<dbReference type="InterPro" id="IPR050743">
    <property type="entry name" value="2-oxoacid_DH_E2_comp"/>
</dbReference>
<evidence type="ECO:0000259" key="8">
    <source>
        <dbReference type="PROSITE" id="PS50968"/>
    </source>
</evidence>
<evidence type="ECO:0000256" key="6">
    <source>
        <dbReference type="RuleBase" id="RU003423"/>
    </source>
</evidence>
<feature type="domain" description="Lipoyl-binding" evidence="8">
    <location>
        <begin position="3"/>
        <end position="78"/>
    </location>
</feature>
<dbReference type="GO" id="GO:0016746">
    <property type="term" value="F:acyltransferase activity"/>
    <property type="evidence" value="ECO:0007669"/>
    <property type="project" value="UniProtKB-KW"/>
</dbReference>
<feature type="domain" description="Peripheral subunit-binding (PSBD)" evidence="9">
    <location>
        <begin position="138"/>
        <end position="175"/>
    </location>
</feature>
<evidence type="ECO:0000259" key="9">
    <source>
        <dbReference type="PROSITE" id="PS51826"/>
    </source>
</evidence>
<dbReference type="SUPFAM" id="SSF52777">
    <property type="entry name" value="CoA-dependent acyltransferases"/>
    <property type="match status" value="1"/>
</dbReference>
<keyword evidence="3 6" id="KW-0808">Transferase</keyword>
<evidence type="ECO:0000256" key="7">
    <source>
        <dbReference type="SAM" id="MobiDB-lite"/>
    </source>
</evidence>
<dbReference type="InterPro" id="IPR001078">
    <property type="entry name" value="2-oxoacid_DH_actylTfrase"/>
</dbReference>
<dbReference type="PROSITE" id="PS50968">
    <property type="entry name" value="BIOTINYL_LIPOYL"/>
    <property type="match status" value="1"/>
</dbReference>
<dbReference type="Pfam" id="PF00198">
    <property type="entry name" value="2-oxoacid_dh"/>
    <property type="match status" value="1"/>
</dbReference>
<keyword evidence="5 6" id="KW-0012">Acyltransferase</keyword>
<dbReference type="InterPro" id="IPR004167">
    <property type="entry name" value="PSBD"/>
</dbReference>
<feature type="region of interest" description="Disordered" evidence="7">
    <location>
        <begin position="114"/>
        <end position="137"/>
    </location>
</feature>
<keyword evidence="11" id="KW-1185">Reference proteome</keyword>
<accession>A0ABY8W661</accession>
<dbReference type="Gene3D" id="3.30.559.10">
    <property type="entry name" value="Chloramphenicol acetyltransferase-like domain"/>
    <property type="match status" value="1"/>
</dbReference>
<dbReference type="Gene3D" id="4.10.320.10">
    <property type="entry name" value="E3-binding domain"/>
    <property type="match status" value="1"/>
</dbReference>
<dbReference type="SUPFAM" id="SSF47005">
    <property type="entry name" value="Peripheral subunit-binding domain of 2-oxo acid dehydrogenase complex"/>
    <property type="match status" value="1"/>
</dbReference>
<evidence type="ECO:0000256" key="3">
    <source>
        <dbReference type="ARBA" id="ARBA00022679"/>
    </source>
</evidence>
<gene>
    <name evidence="10" type="ORF">ACTOB_004451</name>
</gene>
<dbReference type="Pfam" id="PF00364">
    <property type="entry name" value="Biotin_lipoyl"/>
    <property type="match status" value="1"/>
</dbReference>
<dbReference type="SUPFAM" id="SSF51230">
    <property type="entry name" value="Single hybrid motif"/>
    <property type="match status" value="1"/>
</dbReference>
<keyword evidence="4 6" id="KW-0450">Lipoyl</keyword>
<dbReference type="PROSITE" id="PS51826">
    <property type="entry name" value="PSBD"/>
    <property type="match status" value="1"/>
</dbReference>
<protein>
    <recommendedName>
        <fullName evidence="6">Dihydrolipoamide acetyltransferase component of pyruvate dehydrogenase complex</fullName>
        <ecNumber evidence="6">2.3.1.-</ecNumber>
    </recommendedName>
</protein>
<dbReference type="Gene3D" id="2.40.50.100">
    <property type="match status" value="1"/>
</dbReference>
<reference evidence="10 11" key="1">
    <citation type="submission" date="2023-06" db="EMBL/GenBank/DDBJ databases">
        <authorList>
            <person name="Yushchuk O."/>
            <person name="Binda E."/>
            <person name="Ruckert-Reed C."/>
            <person name="Fedorenko V."/>
            <person name="Kalinowski J."/>
            <person name="Marinelli F."/>
        </authorList>
    </citation>
    <scope>NUCLEOTIDE SEQUENCE [LARGE SCALE GENOMIC DNA]</scope>
    <source>
        <strain evidence="10 11">NRRL 3884</strain>
    </source>
</reference>
<dbReference type="PANTHER" id="PTHR43178">
    <property type="entry name" value="DIHYDROLIPOAMIDE ACETYLTRANSFERASE COMPONENT OF PYRUVATE DEHYDROGENASE COMPLEX"/>
    <property type="match status" value="1"/>
</dbReference>
<dbReference type="EMBL" id="CP126980">
    <property type="protein sequence ID" value="WIM92508.1"/>
    <property type="molecule type" value="Genomic_DNA"/>
</dbReference>
<feature type="region of interest" description="Disordered" evidence="7">
    <location>
        <begin position="180"/>
        <end position="206"/>
    </location>
</feature>
<proteinExistence type="inferred from homology"/>
<sequence length="423" mass="44295">MTTRTFVLPDLGEGLTEAEVVQWLVAEGDVVAVDQSIAEVETAKSVVEVPSPYAGRVRTLHAKAGSTLAVGEPLISVEAAEVAAETAAAETYREEEKAGSGNVLVGYGTSDAPVRARHRRPRAGVRTATGPAARPPQVVSPLVRNLARSNGVDLTTVEPTGRGGVITRADVERAMAAPAATAAAPAPAATAPAAAAGSGERRTPLTGFRKAATAALSRSRAEIPEATVWVDVDATALWQLRESNPDGPGLLAYLARFTVAALREFPVLNARFDADRQEIVEYDRIDLGIAVQGERGLVVPAVIGAEAMTTARLGEQIRRLTAAARAGKATAQELSAGTFTLNNYGNLGVDGSAAIINHPQVAILGFGRMIDRPWVVDGQLCVRKITQMSFVFDHRVCDGGTAAGFMRRVADAIENPASAIARL</sequence>
<dbReference type="EC" id="2.3.1.-" evidence="6"/>
<evidence type="ECO:0000256" key="4">
    <source>
        <dbReference type="ARBA" id="ARBA00022823"/>
    </source>
</evidence>
<name>A0ABY8W661_9ACTN</name>
<dbReference type="InterPro" id="IPR011053">
    <property type="entry name" value="Single_hybrid_motif"/>
</dbReference>